<evidence type="ECO:0000313" key="1">
    <source>
        <dbReference type="EMBL" id="CAL1706823.1"/>
    </source>
</evidence>
<proteinExistence type="predicted"/>
<accession>A0ABP1DIG9</accession>
<evidence type="ECO:0000313" key="2">
    <source>
        <dbReference type="Proteomes" id="UP001497453"/>
    </source>
</evidence>
<keyword evidence="2" id="KW-1185">Reference proteome</keyword>
<gene>
    <name evidence="1" type="ORF">GFSPODELE1_LOCUS6057</name>
</gene>
<organism evidence="1 2">
    <name type="scientific">Somion occarium</name>
    <dbReference type="NCBI Taxonomy" id="3059160"/>
    <lineage>
        <taxon>Eukaryota</taxon>
        <taxon>Fungi</taxon>
        <taxon>Dikarya</taxon>
        <taxon>Basidiomycota</taxon>
        <taxon>Agaricomycotina</taxon>
        <taxon>Agaricomycetes</taxon>
        <taxon>Polyporales</taxon>
        <taxon>Cerrenaceae</taxon>
        <taxon>Somion</taxon>
    </lineage>
</organism>
<name>A0ABP1DIG9_9APHY</name>
<protein>
    <submittedName>
        <fullName evidence="1">Uncharacterized protein</fullName>
    </submittedName>
</protein>
<reference evidence="2" key="1">
    <citation type="submission" date="2024-04" db="EMBL/GenBank/DDBJ databases">
        <authorList>
            <person name="Shaw F."/>
            <person name="Minotto A."/>
        </authorList>
    </citation>
    <scope>NUCLEOTIDE SEQUENCE [LARGE SCALE GENOMIC DNA]</scope>
</reference>
<sequence length="455" mass="49935">MLSAARWSSIARSRAPASLNGHLVARRVGRVRLVQRYQSTASGGSSNASGSVVTHAAAGVAGGMVVLGAIYSYYHFSGAKKAVESAKSAHQYFQQTTQSIKEKAPKNPNEVIEFIRRVAKSQLGLIPGASSYVDSTLDTLDDLRETHGDDVNSILTDTYNEIQDILQGKDSGADLQTGMKIIIVVKQRMGELNEVARKAGKDAWGKFEEKNPQMAQVLGSRYYELREMAGRSGPETKKIFEETSQEVKDILSKGSTPDAIKQAQSLVKDKSSQIHDLAQKTSQKTWDKAVQQAGPYLEKLPEIKQLVSENASKFVAAGAARVGSSKSEGEEVLSKIKEVADKAGKEGLLRDKQKVEDLKQFIKTKAQEAEQKVNDQFAVSWEGLQEWVKSVPGGEETPEKLPDIQAFVELSQKRSEDATNLAKETYDEIFRVLQDKSRKAKKIAEDAKEEAEKSA</sequence>
<dbReference type="EMBL" id="OZ037947">
    <property type="protein sequence ID" value="CAL1706823.1"/>
    <property type="molecule type" value="Genomic_DNA"/>
</dbReference>
<dbReference type="Proteomes" id="UP001497453">
    <property type="component" value="Chromosome 4"/>
</dbReference>